<keyword evidence="2" id="KW-1185">Reference proteome</keyword>
<gene>
    <name evidence="1" type="ORF">TNIN_244131</name>
</gene>
<evidence type="ECO:0008006" key="3">
    <source>
        <dbReference type="Google" id="ProtNLM"/>
    </source>
</evidence>
<evidence type="ECO:0000313" key="2">
    <source>
        <dbReference type="Proteomes" id="UP000886998"/>
    </source>
</evidence>
<name>A0A8X6MGS8_9ARAC</name>
<evidence type="ECO:0000313" key="1">
    <source>
        <dbReference type="EMBL" id="GFS54971.1"/>
    </source>
</evidence>
<reference evidence="1" key="1">
    <citation type="submission" date="2020-08" db="EMBL/GenBank/DDBJ databases">
        <title>Multicomponent nature underlies the extraordinary mechanical properties of spider dragline silk.</title>
        <authorList>
            <person name="Kono N."/>
            <person name="Nakamura H."/>
            <person name="Mori M."/>
            <person name="Yoshida Y."/>
            <person name="Ohtoshi R."/>
            <person name="Malay A.D."/>
            <person name="Moran D.A.P."/>
            <person name="Tomita M."/>
            <person name="Numata K."/>
            <person name="Arakawa K."/>
        </authorList>
    </citation>
    <scope>NUCLEOTIDE SEQUENCE</scope>
</reference>
<organism evidence="1 2">
    <name type="scientific">Trichonephila inaurata madagascariensis</name>
    <dbReference type="NCBI Taxonomy" id="2747483"/>
    <lineage>
        <taxon>Eukaryota</taxon>
        <taxon>Metazoa</taxon>
        <taxon>Ecdysozoa</taxon>
        <taxon>Arthropoda</taxon>
        <taxon>Chelicerata</taxon>
        <taxon>Arachnida</taxon>
        <taxon>Araneae</taxon>
        <taxon>Araneomorphae</taxon>
        <taxon>Entelegynae</taxon>
        <taxon>Araneoidea</taxon>
        <taxon>Nephilidae</taxon>
        <taxon>Trichonephila</taxon>
        <taxon>Trichonephila inaurata</taxon>
    </lineage>
</organism>
<dbReference type="EMBL" id="BMAV01026974">
    <property type="protein sequence ID" value="GFS54971.1"/>
    <property type="molecule type" value="Genomic_DNA"/>
</dbReference>
<dbReference type="Proteomes" id="UP000886998">
    <property type="component" value="Unassembled WGS sequence"/>
</dbReference>
<proteinExistence type="predicted"/>
<protein>
    <recommendedName>
        <fullName evidence="3">Transposase</fullName>
    </recommendedName>
</protein>
<sequence>MESSTRSSYHPDKQWMQFLMWKSVLMRLRERIVCVRPAIANHWRLHLNNAPSHTAFRVVEYLAQRNVSTLPHPPCSPDLAPPDIFLFPRIKLTFKGSITDR</sequence>
<dbReference type="Gene3D" id="3.30.420.10">
    <property type="entry name" value="Ribonuclease H-like superfamily/Ribonuclease H"/>
    <property type="match status" value="1"/>
</dbReference>
<dbReference type="AlphaFoldDB" id="A0A8X6MGS8"/>
<comment type="caution">
    <text evidence="1">The sequence shown here is derived from an EMBL/GenBank/DDBJ whole genome shotgun (WGS) entry which is preliminary data.</text>
</comment>
<accession>A0A8X6MGS8</accession>
<dbReference type="InterPro" id="IPR036397">
    <property type="entry name" value="RNaseH_sf"/>
</dbReference>
<dbReference type="OrthoDB" id="6513831at2759"/>
<dbReference type="GO" id="GO:0003676">
    <property type="term" value="F:nucleic acid binding"/>
    <property type="evidence" value="ECO:0007669"/>
    <property type="project" value="InterPro"/>
</dbReference>